<keyword evidence="2 4" id="KW-0378">Hydrolase</keyword>
<reference evidence="4" key="1">
    <citation type="journal article" date="2023" name="Int. J. Syst. Evol. Microbiol.">
        <title>&lt;i&gt;Holtiella tumoricola&lt;/i&gt; gen. nov. sp. nov., isolated from a human clinical sample.</title>
        <authorList>
            <person name="Allen-Vercoe E."/>
            <person name="Daigneault M.C."/>
            <person name="Vancuren S.J."/>
            <person name="Cochrane K."/>
            <person name="O'Neal L.L."/>
            <person name="Sankaranarayanan K."/>
            <person name="Lawson P.A."/>
        </authorList>
    </citation>
    <scope>NUCLEOTIDE SEQUENCE</scope>
    <source>
        <strain evidence="4">CC70A</strain>
    </source>
</reference>
<dbReference type="Proteomes" id="UP001169242">
    <property type="component" value="Unassembled WGS sequence"/>
</dbReference>
<dbReference type="EMBL" id="JAQIFT010000068">
    <property type="protein sequence ID" value="MDA3733883.1"/>
    <property type="molecule type" value="Genomic_DNA"/>
</dbReference>
<keyword evidence="5" id="KW-1185">Reference proteome</keyword>
<dbReference type="PRINTS" id="PR00735">
    <property type="entry name" value="GLHYDRLASE8"/>
</dbReference>
<proteinExistence type="inferred from homology"/>
<organism evidence="4 5">
    <name type="scientific">Holtiella tumoricola</name>
    <dbReference type="NCBI Taxonomy" id="3018743"/>
    <lineage>
        <taxon>Bacteria</taxon>
        <taxon>Bacillati</taxon>
        <taxon>Bacillota</taxon>
        <taxon>Clostridia</taxon>
        <taxon>Lachnospirales</taxon>
        <taxon>Cellulosilyticaceae</taxon>
        <taxon>Holtiella</taxon>
    </lineage>
</organism>
<dbReference type="Gene3D" id="1.50.10.10">
    <property type="match status" value="1"/>
</dbReference>
<dbReference type="AlphaFoldDB" id="A0AA42DRC7"/>
<dbReference type="GO" id="GO:0004553">
    <property type="term" value="F:hydrolase activity, hydrolyzing O-glycosyl compounds"/>
    <property type="evidence" value="ECO:0007669"/>
    <property type="project" value="InterPro"/>
</dbReference>
<dbReference type="GO" id="GO:0005975">
    <property type="term" value="P:carbohydrate metabolic process"/>
    <property type="evidence" value="ECO:0007669"/>
    <property type="project" value="InterPro"/>
</dbReference>
<dbReference type="Pfam" id="PF01270">
    <property type="entry name" value="Glyco_hydro_8"/>
    <property type="match status" value="1"/>
</dbReference>
<evidence type="ECO:0000313" key="4">
    <source>
        <dbReference type="EMBL" id="MDA3733883.1"/>
    </source>
</evidence>
<keyword evidence="3" id="KW-0326">Glycosidase</keyword>
<gene>
    <name evidence="4" type="ORF">PBV87_20630</name>
</gene>
<dbReference type="RefSeq" id="WP_271013561.1">
    <property type="nucleotide sequence ID" value="NZ_JAQIFT010000068.1"/>
</dbReference>
<evidence type="ECO:0000256" key="1">
    <source>
        <dbReference type="ARBA" id="ARBA00009209"/>
    </source>
</evidence>
<evidence type="ECO:0000313" key="5">
    <source>
        <dbReference type="Proteomes" id="UP001169242"/>
    </source>
</evidence>
<evidence type="ECO:0000256" key="3">
    <source>
        <dbReference type="ARBA" id="ARBA00023295"/>
    </source>
</evidence>
<dbReference type="InterPro" id="IPR002037">
    <property type="entry name" value="Glyco_hydro_8"/>
</dbReference>
<comment type="caution">
    <text evidence="4">The sequence shown here is derived from an EMBL/GenBank/DDBJ whole genome shotgun (WGS) entry which is preliminary data.</text>
</comment>
<name>A0AA42DRC7_9FIRM</name>
<accession>A0AA42DRC7</accession>
<comment type="similarity">
    <text evidence="1">Belongs to the glycosyl hydrolase 8 (cellulase D) family.</text>
</comment>
<protein>
    <submittedName>
        <fullName evidence="4">Glycosyl hydrolase family 8</fullName>
    </submittedName>
</protein>
<dbReference type="InterPro" id="IPR012341">
    <property type="entry name" value="6hp_glycosidase-like_sf"/>
</dbReference>
<evidence type="ECO:0000256" key="2">
    <source>
        <dbReference type="ARBA" id="ARBA00022801"/>
    </source>
</evidence>
<sequence length="392" mass="45125">MLYNNILLQTYSPEGLNASLISFYSEWKERYLRTVSNTYPTQQYLFYTLDQPNLLPAVTCSEAMGYGMFIFPMMSIFDPNAKHHFHALYRYIQHYPSFYNPHLMAWQQIMTPDGHIINATSDTSSATDGDMDISYGLLLAHRLWEQDKDIDYLQEARLHIQALMTSCVSPKDSILYLGDWVSGLQENDFKYVTRSSDFMGYLIKIFAQVDLKNKRRWLQVLSRINHIIDGQLTRQSKTNGLMPDFFKKEGKSYMAPTSQVLESLHDGDYFYNSCRTPWRYAMNSILFHSPTSYEVHLLNQWIKKKTKGMPSQIVSGYYIANGIPGDGFGEPNNLAFIAPFLVSAIAEKGNDAWILSLWNTLLAKPIDECTFYENTLKLIAMIIATGNWLSPI</sequence>
<dbReference type="SUPFAM" id="SSF48208">
    <property type="entry name" value="Six-hairpin glycosidases"/>
    <property type="match status" value="1"/>
</dbReference>
<dbReference type="InterPro" id="IPR008928">
    <property type="entry name" value="6-hairpin_glycosidase_sf"/>
</dbReference>